<protein>
    <submittedName>
        <fullName evidence="2">Uncharacterized protein</fullName>
    </submittedName>
</protein>
<sequence>MISHDEKGVLSNENARDIFYAILDAVNNIKRKQDRMEDRLRRIDERTHALEVWTQRAMEVPRPDAPQCPTVAPIRYCEVCYVVGHQAATITVVVQIIATAILAPPQCCWLTTSPPNHLT</sequence>
<name>A0A7I5EE98_HAECO</name>
<dbReference type="Proteomes" id="UP000025227">
    <property type="component" value="Unplaced"/>
</dbReference>
<proteinExistence type="predicted"/>
<dbReference type="OrthoDB" id="5869806at2759"/>
<evidence type="ECO:0000313" key="2">
    <source>
        <dbReference type="WBParaSite" id="HCON_00173530-00001"/>
    </source>
</evidence>
<organism evidence="1 2">
    <name type="scientific">Haemonchus contortus</name>
    <name type="common">Barber pole worm</name>
    <dbReference type="NCBI Taxonomy" id="6289"/>
    <lineage>
        <taxon>Eukaryota</taxon>
        <taxon>Metazoa</taxon>
        <taxon>Ecdysozoa</taxon>
        <taxon>Nematoda</taxon>
        <taxon>Chromadorea</taxon>
        <taxon>Rhabditida</taxon>
        <taxon>Rhabditina</taxon>
        <taxon>Rhabditomorpha</taxon>
        <taxon>Strongyloidea</taxon>
        <taxon>Trichostrongylidae</taxon>
        <taxon>Haemonchus</taxon>
    </lineage>
</organism>
<dbReference type="AlphaFoldDB" id="A0A7I5EE98"/>
<keyword evidence="1" id="KW-1185">Reference proteome</keyword>
<accession>A0A7I5EE98</accession>
<reference evidence="2" key="1">
    <citation type="submission" date="2020-12" db="UniProtKB">
        <authorList>
            <consortium name="WormBaseParasite"/>
        </authorList>
    </citation>
    <scope>IDENTIFICATION</scope>
    <source>
        <strain evidence="2">MHco3</strain>
    </source>
</reference>
<evidence type="ECO:0000313" key="1">
    <source>
        <dbReference type="Proteomes" id="UP000025227"/>
    </source>
</evidence>
<dbReference type="WBParaSite" id="HCON_00173530-00001">
    <property type="protein sequence ID" value="HCON_00173530-00001"/>
    <property type="gene ID" value="HCON_00173530"/>
</dbReference>
<dbReference type="OMA" id="WIAIRAY"/>